<name>A0ABY1AA18_9LACO</name>
<evidence type="ECO:0000313" key="1">
    <source>
        <dbReference type="EMBL" id="SEM46531.1"/>
    </source>
</evidence>
<proteinExistence type="predicted"/>
<accession>A0ABY1AA18</accession>
<sequence length="564" mass="65140">MKQSFNLVSEPWIKVSEIQTNQVTKVSLLELFARAGDFRELAGDMRAQDLAILRFLLAILTTVYSRFDANDEMYEWLERRDDGWALDEDIDVLDIQKDFLKTWKRIYKSKGFTSPLFDYLKENEDSFDLLSKENPFYQVTESVYDSFVPANKKVSLGKGTVSVKQINRLISESNNSPSVFSPKTSSSKEKLTLDEFSRWLISYQNFTGVTDKTRINAKEKYHFSSGWLYSINPVLAKGSNMFETLMLNLVLDPKNEKEVLQRPVWEFPNMKEYINERMKGQTPSNIAELYTVWSRMLHVKWDEKQQPIIFTAGLSKNDGTDMFVEPMTTWKYDPKEAHYRPATKWIKSLGKSMWRNFGQYVQVESSDDVHEPGIVKWLRTLQDEDYLPEGMLLNLETVGLVSDGNTTSQSPAAEVYDNLRIEADVLFDENAERFWPGRIEGTIKVTQKVGDDFWSFARNLGELRGLDKDGASNFAGSLSSKFYDSLNKPFNDWLANLRVGQEPDEEINMWKKQLRLLALDAGRELVQAASPRDISGVRSDDGKTVINIFVLYNKLERFVYKDLK</sequence>
<dbReference type="Gene3D" id="1.10.132.100">
    <property type="match status" value="1"/>
</dbReference>
<comment type="caution">
    <text evidence="1">The sequence shown here is derived from an EMBL/GenBank/DDBJ whole genome shotgun (WGS) entry which is preliminary data.</text>
</comment>
<organism evidence="1 2">
    <name type="scientific">Ligilactobacillus ruminis</name>
    <dbReference type="NCBI Taxonomy" id="1623"/>
    <lineage>
        <taxon>Bacteria</taxon>
        <taxon>Bacillati</taxon>
        <taxon>Bacillota</taxon>
        <taxon>Bacilli</taxon>
        <taxon>Lactobacillales</taxon>
        <taxon>Lactobacillaceae</taxon>
        <taxon>Ligilactobacillus</taxon>
    </lineage>
</organism>
<evidence type="ECO:0000313" key="2">
    <source>
        <dbReference type="Proteomes" id="UP000182089"/>
    </source>
</evidence>
<dbReference type="EMBL" id="FOCC01000003">
    <property type="protein sequence ID" value="SEM46531.1"/>
    <property type="molecule type" value="Genomic_DNA"/>
</dbReference>
<gene>
    <name evidence="1" type="ORF">SAMN05216431_10326</name>
</gene>
<dbReference type="Pfam" id="PF09481">
    <property type="entry name" value="CRISPR_Cse1"/>
    <property type="match status" value="1"/>
</dbReference>
<protein>
    <submittedName>
        <fullName evidence="1">CRISPR-associated protein, Cse1 family</fullName>
    </submittedName>
</protein>
<dbReference type="Proteomes" id="UP000182089">
    <property type="component" value="Unassembled WGS sequence"/>
</dbReference>
<dbReference type="InterPro" id="IPR013381">
    <property type="entry name" value="CRISPR-assoc_prot_Cse1"/>
</dbReference>
<reference evidence="1 2" key="1">
    <citation type="submission" date="2016-10" db="EMBL/GenBank/DDBJ databases">
        <authorList>
            <person name="Varghese N."/>
            <person name="Submissions S."/>
        </authorList>
    </citation>
    <scope>NUCLEOTIDE SEQUENCE [LARGE SCALE GENOMIC DNA]</scope>
    <source>
        <strain evidence="1 2">WC1T17</strain>
    </source>
</reference>